<gene>
    <name evidence="6" type="ORF">CFBP5477_009915</name>
</gene>
<dbReference type="AlphaFoldDB" id="A0AAF0KCZ6"/>
<dbReference type="CDD" id="cd00093">
    <property type="entry name" value="HTH_XRE"/>
    <property type="match status" value="1"/>
</dbReference>
<evidence type="ECO:0000313" key="7">
    <source>
        <dbReference type="Proteomes" id="UP000298664"/>
    </source>
</evidence>
<keyword evidence="1" id="KW-0805">Transcription regulation</keyword>
<dbReference type="Pfam" id="PF01381">
    <property type="entry name" value="HTH_3"/>
    <property type="match status" value="1"/>
</dbReference>
<evidence type="ECO:0000256" key="4">
    <source>
        <dbReference type="SAM" id="MobiDB-lite"/>
    </source>
</evidence>
<feature type="region of interest" description="Disordered" evidence="4">
    <location>
        <begin position="67"/>
        <end position="87"/>
    </location>
</feature>
<accession>A0AAF0KCZ6</accession>
<dbReference type="InterPro" id="IPR050807">
    <property type="entry name" value="TransReg_Diox_bact_type"/>
</dbReference>
<evidence type="ECO:0000259" key="5">
    <source>
        <dbReference type="PROSITE" id="PS50943"/>
    </source>
</evidence>
<dbReference type="RefSeq" id="WP_137394599.1">
    <property type="nucleotide sequence ID" value="NZ_CP124733.1"/>
</dbReference>
<dbReference type="GO" id="GO:0005829">
    <property type="term" value="C:cytosol"/>
    <property type="evidence" value="ECO:0007669"/>
    <property type="project" value="TreeGrafter"/>
</dbReference>
<organism evidence="6 7">
    <name type="scientific">Agrobacterium larrymoorei</name>
    <dbReference type="NCBI Taxonomy" id="160699"/>
    <lineage>
        <taxon>Bacteria</taxon>
        <taxon>Pseudomonadati</taxon>
        <taxon>Pseudomonadota</taxon>
        <taxon>Alphaproteobacteria</taxon>
        <taxon>Hyphomicrobiales</taxon>
        <taxon>Rhizobiaceae</taxon>
        <taxon>Rhizobium/Agrobacterium group</taxon>
        <taxon>Agrobacterium</taxon>
    </lineage>
</organism>
<evidence type="ECO:0000256" key="3">
    <source>
        <dbReference type="ARBA" id="ARBA00023163"/>
    </source>
</evidence>
<sequence>MNGRSLVAWNLRRLRVEQLISQDKLAADASVDRAYLGGLERQTENPTVDLLDKIAEALQVPLSELFIQPADDASPPPTLKGGRKPKL</sequence>
<keyword evidence="3" id="KW-0804">Transcription</keyword>
<dbReference type="SUPFAM" id="SSF47413">
    <property type="entry name" value="lambda repressor-like DNA-binding domains"/>
    <property type="match status" value="1"/>
</dbReference>
<dbReference type="InterPro" id="IPR001387">
    <property type="entry name" value="Cro/C1-type_HTH"/>
</dbReference>
<dbReference type="PANTHER" id="PTHR46797">
    <property type="entry name" value="HTH-TYPE TRANSCRIPTIONAL REGULATOR"/>
    <property type="match status" value="1"/>
</dbReference>
<dbReference type="PROSITE" id="PS50943">
    <property type="entry name" value="HTH_CROC1"/>
    <property type="match status" value="1"/>
</dbReference>
<dbReference type="PANTHER" id="PTHR46797:SF23">
    <property type="entry name" value="HTH-TYPE TRANSCRIPTIONAL REGULATOR SUTR"/>
    <property type="match status" value="1"/>
</dbReference>
<dbReference type="EMBL" id="CP124733">
    <property type="protein sequence ID" value="WHA40151.1"/>
    <property type="molecule type" value="Genomic_DNA"/>
</dbReference>
<keyword evidence="2" id="KW-0238">DNA-binding</keyword>
<feature type="domain" description="HTH cro/C1-type" evidence="5">
    <location>
        <begin position="11"/>
        <end position="65"/>
    </location>
</feature>
<name>A0AAF0KCZ6_9HYPH</name>
<evidence type="ECO:0000256" key="1">
    <source>
        <dbReference type="ARBA" id="ARBA00023015"/>
    </source>
</evidence>
<dbReference type="InterPro" id="IPR010982">
    <property type="entry name" value="Lambda_DNA-bd_dom_sf"/>
</dbReference>
<dbReference type="GO" id="GO:0003700">
    <property type="term" value="F:DNA-binding transcription factor activity"/>
    <property type="evidence" value="ECO:0007669"/>
    <property type="project" value="TreeGrafter"/>
</dbReference>
<evidence type="ECO:0000313" key="6">
    <source>
        <dbReference type="EMBL" id="WHA40151.1"/>
    </source>
</evidence>
<proteinExistence type="predicted"/>
<evidence type="ECO:0000256" key="2">
    <source>
        <dbReference type="ARBA" id="ARBA00023125"/>
    </source>
</evidence>
<protein>
    <submittedName>
        <fullName evidence="6">Helix-turn-helix transcriptional regulator</fullName>
    </submittedName>
</protein>
<dbReference type="Proteomes" id="UP000298664">
    <property type="component" value="Chromosome Circular"/>
</dbReference>
<reference evidence="6" key="1">
    <citation type="submission" date="2023-05" db="EMBL/GenBank/DDBJ databases">
        <title>Complete genome sequence of Agrobacterium larrymoorei CFBP5477.</title>
        <authorList>
            <person name="Yen H.-C."/>
            <person name="Chou L."/>
            <person name="Lin Y.-C."/>
            <person name="Lai E.-M."/>
            <person name="Kuo C.-H."/>
        </authorList>
    </citation>
    <scope>NUCLEOTIDE SEQUENCE</scope>
    <source>
        <strain evidence="6">CFBP5477</strain>
    </source>
</reference>
<dbReference type="Gene3D" id="1.10.260.40">
    <property type="entry name" value="lambda repressor-like DNA-binding domains"/>
    <property type="match status" value="1"/>
</dbReference>
<dbReference type="GO" id="GO:0003677">
    <property type="term" value="F:DNA binding"/>
    <property type="evidence" value="ECO:0007669"/>
    <property type="project" value="UniProtKB-KW"/>
</dbReference>
<dbReference type="SMART" id="SM00530">
    <property type="entry name" value="HTH_XRE"/>
    <property type="match status" value="1"/>
</dbReference>